<evidence type="ECO:0000313" key="2">
    <source>
        <dbReference type="EMBL" id="MBA6156902.1"/>
    </source>
</evidence>
<feature type="signal peptide" evidence="1">
    <location>
        <begin position="1"/>
        <end position="19"/>
    </location>
</feature>
<protein>
    <recommendedName>
        <fullName evidence="4">Lipoprotein</fullName>
    </recommendedName>
</protein>
<dbReference type="Proteomes" id="UP000563906">
    <property type="component" value="Unassembled WGS sequence"/>
</dbReference>
<dbReference type="AlphaFoldDB" id="A0A839AP89"/>
<comment type="caution">
    <text evidence="2">The sequence shown here is derived from an EMBL/GenBank/DDBJ whole genome shotgun (WGS) entry which is preliminary data.</text>
</comment>
<dbReference type="RefSeq" id="WP_182125399.1">
    <property type="nucleotide sequence ID" value="NZ_JACGLS010000004.1"/>
</dbReference>
<keyword evidence="1" id="KW-0732">Signal</keyword>
<reference evidence="2 3" key="1">
    <citation type="submission" date="2020-07" db="EMBL/GenBank/DDBJ databases">
        <title>Bacterium isolated from marine sediment.</title>
        <authorList>
            <person name="Shang D."/>
            <person name="Du Z.-J."/>
        </authorList>
    </citation>
    <scope>NUCLEOTIDE SEQUENCE [LARGE SCALE GENOMIC DNA]</scope>
    <source>
        <strain evidence="2 3">S7007</strain>
    </source>
</reference>
<gene>
    <name evidence="2" type="ORF">H3Z83_10275</name>
</gene>
<sequence>MVNRIILFAVVCICFLACATDKQEQQLETLQDYIKVNSNLNLDEVIACAASKKGDVNTSFVYYYPMPNATDIRYFETSSIDIDKDDYSFYKEKNLEKEDVF</sequence>
<name>A0A839AP89_9FLAO</name>
<evidence type="ECO:0008006" key="4">
    <source>
        <dbReference type="Google" id="ProtNLM"/>
    </source>
</evidence>
<organism evidence="2 3">
    <name type="scientific">Tenacibaculum pelagium</name>
    <dbReference type="NCBI Taxonomy" id="2759527"/>
    <lineage>
        <taxon>Bacteria</taxon>
        <taxon>Pseudomonadati</taxon>
        <taxon>Bacteroidota</taxon>
        <taxon>Flavobacteriia</taxon>
        <taxon>Flavobacteriales</taxon>
        <taxon>Flavobacteriaceae</taxon>
        <taxon>Tenacibaculum</taxon>
    </lineage>
</organism>
<feature type="chain" id="PRO_5032945497" description="Lipoprotein" evidence="1">
    <location>
        <begin position="20"/>
        <end position="101"/>
    </location>
</feature>
<accession>A0A839AP89</accession>
<proteinExistence type="predicted"/>
<evidence type="ECO:0000313" key="3">
    <source>
        <dbReference type="Proteomes" id="UP000563906"/>
    </source>
</evidence>
<dbReference type="EMBL" id="JACGLS010000004">
    <property type="protein sequence ID" value="MBA6156902.1"/>
    <property type="molecule type" value="Genomic_DNA"/>
</dbReference>
<evidence type="ECO:0000256" key="1">
    <source>
        <dbReference type="SAM" id="SignalP"/>
    </source>
</evidence>
<keyword evidence="3" id="KW-1185">Reference proteome</keyword>